<gene>
    <name evidence="1" type="ORF">SEUCBS140593_010447</name>
</gene>
<reference evidence="1 2" key="1">
    <citation type="submission" date="2024-01" db="EMBL/GenBank/DDBJ databases">
        <authorList>
            <person name="Allen C."/>
            <person name="Tagirdzhanova G."/>
        </authorList>
    </citation>
    <scope>NUCLEOTIDE SEQUENCE [LARGE SCALE GENOMIC DNA]</scope>
</reference>
<dbReference type="PANTHER" id="PTHR37535">
    <property type="entry name" value="FLUG DOMAIN PROTEIN"/>
    <property type="match status" value="1"/>
</dbReference>
<protein>
    <recommendedName>
        <fullName evidence="3">HNH nuclease domain-containing protein</fullName>
    </recommendedName>
</protein>
<organism evidence="1 2">
    <name type="scientific">Sporothrix eucalyptigena</name>
    <dbReference type="NCBI Taxonomy" id="1812306"/>
    <lineage>
        <taxon>Eukaryota</taxon>
        <taxon>Fungi</taxon>
        <taxon>Dikarya</taxon>
        <taxon>Ascomycota</taxon>
        <taxon>Pezizomycotina</taxon>
        <taxon>Sordariomycetes</taxon>
        <taxon>Sordariomycetidae</taxon>
        <taxon>Ophiostomatales</taxon>
        <taxon>Ophiostomataceae</taxon>
        <taxon>Sporothrix</taxon>
    </lineage>
</organism>
<keyword evidence="2" id="KW-1185">Reference proteome</keyword>
<evidence type="ECO:0000313" key="2">
    <source>
        <dbReference type="Proteomes" id="UP001642482"/>
    </source>
</evidence>
<dbReference type="PANTHER" id="PTHR37535:SF3">
    <property type="entry name" value="FLUG DOMAIN-CONTAINING PROTEIN"/>
    <property type="match status" value="1"/>
</dbReference>
<sequence length="218" mass="24685">MYDLAVILSHHWIRDKEVFGHERLRVQLAANLILAGATATRPGALIGKLLYQHLDFQLFPPLPGEQRPRVVLKVNLTHIKRSGGASDPKQFAFREDDMLLYDPLIPVMALAFADDAFANTIKDPDAIYQLVVPANADRLRLPWKDEWLGRPVFRTIEPSPQGTKVADQKALSYLQERKHLMRLGRSVGLEKTLEWYDLRRGSGKKLNGTSAQSQQARP</sequence>
<proteinExistence type="predicted"/>
<evidence type="ECO:0008006" key="3">
    <source>
        <dbReference type="Google" id="ProtNLM"/>
    </source>
</evidence>
<name>A0ABP0D4L4_9PEZI</name>
<accession>A0ABP0D4L4</accession>
<dbReference type="InterPro" id="IPR021842">
    <property type="entry name" value="DUF3435"/>
</dbReference>
<comment type="caution">
    <text evidence="1">The sequence shown here is derived from an EMBL/GenBank/DDBJ whole genome shotgun (WGS) entry which is preliminary data.</text>
</comment>
<dbReference type="Proteomes" id="UP001642482">
    <property type="component" value="Unassembled WGS sequence"/>
</dbReference>
<dbReference type="Pfam" id="PF11917">
    <property type="entry name" value="DUF3435"/>
    <property type="match status" value="1"/>
</dbReference>
<dbReference type="EMBL" id="CAWUHD010000218">
    <property type="protein sequence ID" value="CAK7238221.1"/>
    <property type="molecule type" value="Genomic_DNA"/>
</dbReference>
<evidence type="ECO:0000313" key="1">
    <source>
        <dbReference type="EMBL" id="CAK7238221.1"/>
    </source>
</evidence>